<dbReference type="InterPro" id="IPR039036">
    <property type="entry name" value="Granulin_fam"/>
</dbReference>
<reference evidence="7 8" key="1">
    <citation type="journal article" date="2018" name="Sci. Rep.">
        <title>Comparative analysis of the Pocillopora damicornis genome highlights role of immune system in coral evolution.</title>
        <authorList>
            <person name="Cunning R."/>
            <person name="Bay R.A."/>
            <person name="Gillette P."/>
            <person name="Baker A.C."/>
            <person name="Traylor-Knowles N."/>
        </authorList>
    </citation>
    <scope>NUCLEOTIDE SEQUENCE [LARGE SCALE GENOMIC DNA]</scope>
    <source>
        <strain evidence="7">RSMAS</strain>
        <tissue evidence="7">Whole animal</tissue>
    </source>
</reference>
<dbReference type="SUPFAM" id="SSF52266">
    <property type="entry name" value="SGNH hydrolase"/>
    <property type="match status" value="1"/>
</dbReference>
<evidence type="ECO:0000256" key="2">
    <source>
        <dbReference type="ARBA" id="ARBA00010093"/>
    </source>
</evidence>
<feature type="domain" description="Granulins" evidence="6">
    <location>
        <begin position="309"/>
        <end position="322"/>
    </location>
</feature>
<dbReference type="OrthoDB" id="5949339at2759"/>
<dbReference type="InterPro" id="IPR037277">
    <property type="entry name" value="Granulin_sf"/>
</dbReference>
<evidence type="ECO:0000256" key="5">
    <source>
        <dbReference type="SAM" id="SignalP"/>
    </source>
</evidence>
<dbReference type="PANTHER" id="PTHR12274">
    <property type="entry name" value="GRANULIN"/>
    <property type="match status" value="1"/>
</dbReference>
<feature type="signal peptide" evidence="5">
    <location>
        <begin position="1"/>
        <end position="26"/>
    </location>
</feature>
<dbReference type="InterPro" id="IPR036514">
    <property type="entry name" value="SGNH_hydro_sf"/>
</dbReference>
<organism evidence="7 8">
    <name type="scientific">Pocillopora damicornis</name>
    <name type="common">Cauliflower coral</name>
    <name type="synonym">Millepora damicornis</name>
    <dbReference type="NCBI Taxonomy" id="46731"/>
    <lineage>
        <taxon>Eukaryota</taxon>
        <taxon>Metazoa</taxon>
        <taxon>Cnidaria</taxon>
        <taxon>Anthozoa</taxon>
        <taxon>Hexacorallia</taxon>
        <taxon>Scleractinia</taxon>
        <taxon>Astrocoeniina</taxon>
        <taxon>Pocilloporidae</taxon>
        <taxon>Pocillopora</taxon>
    </lineage>
</organism>
<keyword evidence="4" id="KW-1015">Disulfide bond</keyword>
<evidence type="ECO:0000256" key="4">
    <source>
        <dbReference type="ARBA" id="ARBA00023157"/>
    </source>
</evidence>
<dbReference type="PROSITE" id="PS00799">
    <property type="entry name" value="GRANULINS"/>
    <property type="match status" value="1"/>
</dbReference>
<protein>
    <recommendedName>
        <fullName evidence="6">Granulins domain-containing protein</fullName>
    </recommendedName>
</protein>
<name>A0A3M6V368_POCDA</name>
<dbReference type="Gene3D" id="3.40.50.1110">
    <property type="entry name" value="SGNH hydrolase"/>
    <property type="match status" value="1"/>
</dbReference>
<dbReference type="PANTHER" id="PTHR12274:SF3">
    <property type="entry name" value="PROGRANULIN"/>
    <property type="match status" value="1"/>
</dbReference>
<feature type="chain" id="PRO_5018314651" description="Granulins domain-containing protein" evidence="5">
    <location>
        <begin position="27"/>
        <end position="342"/>
    </location>
</feature>
<dbReference type="OMA" id="YECESSC"/>
<evidence type="ECO:0000313" key="8">
    <source>
        <dbReference type="Proteomes" id="UP000275408"/>
    </source>
</evidence>
<keyword evidence="3" id="KW-0964">Secreted</keyword>
<proteinExistence type="inferred from homology"/>
<comment type="subcellular location">
    <subcellularLocation>
        <location evidence="1">Secreted</location>
    </subcellularLocation>
</comment>
<dbReference type="Proteomes" id="UP000275408">
    <property type="component" value="Unassembled WGS sequence"/>
</dbReference>
<evidence type="ECO:0000256" key="3">
    <source>
        <dbReference type="ARBA" id="ARBA00022525"/>
    </source>
</evidence>
<evidence type="ECO:0000313" key="7">
    <source>
        <dbReference type="EMBL" id="RMX60254.1"/>
    </source>
</evidence>
<comment type="caution">
    <text evidence="7">The sequence shown here is derived from an EMBL/GenBank/DDBJ whole genome shotgun (WGS) entry which is preliminary data.</text>
</comment>
<accession>A0A3M6V368</accession>
<dbReference type="CDD" id="cd00229">
    <property type="entry name" value="SGNH_hydrolase"/>
    <property type="match status" value="1"/>
</dbReference>
<dbReference type="InterPro" id="IPR000118">
    <property type="entry name" value="Granulin"/>
</dbReference>
<dbReference type="EMBL" id="RCHS01000204">
    <property type="protein sequence ID" value="RMX60254.1"/>
    <property type="molecule type" value="Genomic_DNA"/>
</dbReference>
<comment type="similarity">
    <text evidence="2">Belongs to the granulin family.</text>
</comment>
<evidence type="ECO:0000256" key="1">
    <source>
        <dbReference type="ARBA" id="ARBA00004613"/>
    </source>
</evidence>
<gene>
    <name evidence="7" type="ORF">pdam_00009080</name>
</gene>
<keyword evidence="5" id="KW-0732">Signal</keyword>
<sequence length="342" mass="37745">MMALSLFCFTLYAYFMASFSPLLGSADYQSIIPAERICKPGPQLKASLDKTNCLVIGDSISIGYTPWVIKMLGDNYQVQHAPWDVTDGGALDSKYGLQCLDMFLQTSMLEPTTYDVIIFNFGMHDINFSGKSPEEYVEPDEYAENLRSIASILLSTGAKVGFVLTTPVPFSVTLNNRVKQYNRLADAVMKTFPTVVTADLYTWVTDACGEPPYESCIIAAEQPSPHYTQPGYEYLSIRVKDLILDLVRGIDQNAHHFRPQQTARGNPVSCEDKSGKVVTVCPYNSTCCDSLFSVTGKGCCLHNPEAIPCNDGKHCCPAGYECESSCSVHRCSCVKAQIIYIK</sequence>
<evidence type="ECO:0000259" key="6">
    <source>
        <dbReference type="PROSITE" id="PS00799"/>
    </source>
</evidence>
<dbReference type="Gene3D" id="2.10.25.160">
    <property type="entry name" value="Granulin"/>
    <property type="match status" value="1"/>
</dbReference>
<dbReference type="GO" id="GO:0005576">
    <property type="term" value="C:extracellular region"/>
    <property type="evidence" value="ECO:0007669"/>
    <property type="project" value="UniProtKB-SubCell"/>
</dbReference>
<dbReference type="AlphaFoldDB" id="A0A3M6V368"/>
<keyword evidence="8" id="KW-1185">Reference proteome</keyword>